<dbReference type="SMART" id="SM00912">
    <property type="entry name" value="Haemagg_act"/>
    <property type="match status" value="1"/>
</dbReference>
<dbReference type="InterPro" id="IPR011050">
    <property type="entry name" value="Pectin_lyase_fold/virulence"/>
</dbReference>
<evidence type="ECO:0000313" key="3">
    <source>
        <dbReference type="Proteomes" id="UP001320876"/>
    </source>
</evidence>
<dbReference type="SUPFAM" id="SSF51126">
    <property type="entry name" value="Pectin lyase-like"/>
    <property type="match status" value="1"/>
</dbReference>
<gene>
    <name evidence="2" type="ORF">OKA05_21710</name>
</gene>
<dbReference type="EMBL" id="JAPDDT010000012">
    <property type="protein sequence ID" value="MCW1925192.1"/>
    <property type="molecule type" value="Genomic_DNA"/>
</dbReference>
<reference evidence="2 3" key="1">
    <citation type="submission" date="2022-10" db="EMBL/GenBank/DDBJ databases">
        <title>Luteolibacter arcticus strain CCTCC AB 2014275, whole genome shotgun sequencing project.</title>
        <authorList>
            <person name="Zhao G."/>
            <person name="Shen L."/>
        </authorList>
    </citation>
    <scope>NUCLEOTIDE SEQUENCE [LARGE SCALE GENOMIC DNA]</scope>
    <source>
        <strain evidence="2 3">CCTCC AB 2014275</strain>
    </source>
</reference>
<dbReference type="RefSeq" id="WP_264489298.1">
    <property type="nucleotide sequence ID" value="NZ_JAPDDT010000012.1"/>
</dbReference>
<dbReference type="Pfam" id="PF05860">
    <property type="entry name" value="TPS"/>
    <property type="match status" value="1"/>
</dbReference>
<dbReference type="InterPro" id="IPR012334">
    <property type="entry name" value="Pectin_lyas_fold"/>
</dbReference>
<dbReference type="InterPro" id="IPR008638">
    <property type="entry name" value="FhaB/CdiA-like_TPS"/>
</dbReference>
<sequence length="945" mass="95763">MALENMDGLGRLAILALAATTVPLTADVTFDGTMTPGNIKPPVPINGKNYQIPHTLGTTAGKNLFHSFDQFSLDSGYSATFTGPAGLKNVIARVTGGHTSQINGAILSDIQGADVYLINPSGIMFGQGASVNVKGAFTATTADYLSFCDPKTGAELCRFWASRDRALTLSCAAPSRFGFLPSTSPGAIEFRLANYGTGSAFSQNSFSAVGKSIEAIDSRFRRGTDVSLQALNCGEVALNGTIHPIGAQHPQAGDITFSHVFVSNASGSTLSLRAGGNLKIHSDSVFTAGSGDGSKPGGVFLQSGGDISISDSEIAYAHRGSDLAGRVEVTAGGNLTLEDSSTISSFIEGLGSGPKINLSAGSDLLIQGGSAVISDASSGATGGDISICAAGRIHLSGSGSVVSFAGDSRGGDIHVDARKGLWLSDSGLLQSSATGDATGGDLIIESGGTTRIEGFSLIQSFAGPFAQGGLIDLKTKHLWIDGPQQAVNAKEDRSVGLESVIDAKPGNAPPNDNVPSPGKGGKILVHASGDISISNSGGIFSSTNGPGTSGSIQVTSSSLKITGGRNYLPGEEAIRPRNFFITGISNKSSPNSTGDVGAIDVQVDGEIRLLRGGFIDATTFSDSDSGDVTVTAKSIEAHRGGSDYFTGIGAGTVADDDEETDNGGRGANVKVNAGSIRLLNGAQITASSRGSGDAGSVRVNVRQLYASGVGTETPFLFTGESGIAAATIGAGSGTGGDVYVSGRNIRILNGASISSTNRSPAPNGGFAGSVILDPTRLIVDGGRIEVSSAAGNAGELRIEGGSLLDFRNAEIVAEADNEGGDIVISKAWNVLLDHSRVSANAERGDGGSIQIGSASFLSNQSTVTASSQFAADGQVSIDSQAALSGAEGQLEIAPIDVTDSLQPECTDWIDANGGSAPGSFIRSGRGGAARLPGGYLPSLRLHRTD</sequence>
<proteinExistence type="predicted"/>
<comment type="caution">
    <text evidence="2">The sequence shown here is derived from an EMBL/GenBank/DDBJ whole genome shotgun (WGS) entry which is preliminary data.</text>
</comment>
<evidence type="ECO:0000259" key="1">
    <source>
        <dbReference type="SMART" id="SM00912"/>
    </source>
</evidence>
<feature type="domain" description="Filamentous haemagglutinin FhaB/tRNA nuclease CdiA-like TPS" evidence="1">
    <location>
        <begin position="40"/>
        <end position="148"/>
    </location>
</feature>
<organism evidence="2 3">
    <name type="scientific">Luteolibacter arcticus</name>
    <dbReference type="NCBI Taxonomy" id="1581411"/>
    <lineage>
        <taxon>Bacteria</taxon>
        <taxon>Pseudomonadati</taxon>
        <taxon>Verrucomicrobiota</taxon>
        <taxon>Verrucomicrobiia</taxon>
        <taxon>Verrucomicrobiales</taxon>
        <taxon>Verrucomicrobiaceae</taxon>
        <taxon>Luteolibacter</taxon>
    </lineage>
</organism>
<dbReference type="NCBIfam" id="TIGR01901">
    <property type="entry name" value="adhes_NPXG"/>
    <property type="match status" value="1"/>
</dbReference>
<dbReference type="Gene3D" id="2.160.20.10">
    <property type="entry name" value="Single-stranded right-handed beta-helix, Pectin lyase-like"/>
    <property type="match status" value="2"/>
</dbReference>
<accession>A0ABT3GNV4</accession>
<name>A0ABT3GNV4_9BACT</name>
<keyword evidence="3" id="KW-1185">Reference proteome</keyword>
<evidence type="ECO:0000313" key="2">
    <source>
        <dbReference type="EMBL" id="MCW1925192.1"/>
    </source>
</evidence>
<dbReference type="Proteomes" id="UP001320876">
    <property type="component" value="Unassembled WGS sequence"/>
</dbReference>
<protein>
    <submittedName>
        <fullName evidence="2">Filamentous hemagglutinin N-terminal domain-containing protein</fullName>
    </submittedName>
</protein>